<keyword evidence="1" id="KW-0862">Zinc</keyword>
<dbReference type="SUPFAM" id="SSF57756">
    <property type="entry name" value="Retrovirus zinc finger-like domains"/>
    <property type="match status" value="1"/>
</dbReference>
<keyword evidence="5" id="KW-1185">Reference proteome</keyword>
<dbReference type="InterPro" id="IPR005162">
    <property type="entry name" value="Retrotrans_gag_dom"/>
</dbReference>
<accession>A0AAV0Y5H9</accession>
<dbReference type="PANTHER" id="PTHR33223">
    <property type="entry name" value="CCHC-TYPE DOMAIN-CONTAINING PROTEIN"/>
    <property type="match status" value="1"/>
</dbReference>
<dbReference type="InterPro" id="IPR036875">
    <property type="entry name" value="Znf_CCHC_sf"/>
</dbReference>
<feature type="region of interest" description="Disordered" evidence="2">
    <location>
        <begin position="317"/>
        <end position="341"/>
    </location>
</feature>
<organism evidence="4 5">
    <name type="scientific">Macrosiphum euphorbiae</name>
    <name type="common">potato aphid</name>
    <dbReference type="NCBI Taxonomy" id="13131"/>
    <lineage>
        <taxon>Eukaryota</taxon>
        <taxon>Metazoa</taxon>
        <taxon>Ecdysozoa</taxon>
        <taxon>Arthropoda</taxon>
        <taxon>Hexapoda</taxon>
        <taxon>Insecta</taxon>
        <taxon>Pterygota</taxon>
        <taxon>Neoptera</taxon>
        <taxon>Paraneoptera</taxon>
        <taxon>Hemiptera</taxon>
        <taxon>Sternorrhyncha</taxon>
        <taxon>Aphidomorpha</taxon>
        <taxon>Aphidoidea</taxon>
        <taxon>Aphididae</taxon>
        <taxon>Macrosiphini</taxon>
        <taxon>Macrosiphum</taxon>
    </lineage>
</organism>
<dbReference type="PROSITE" id="PS50158">
    <property type="entry name" value="ZF_CCHC"/>
    <property type="match status" value="1"/>
</dbReference>
<dbReference type="GO" id="GO:0008270">
    <property type="term" value="F:zinc ion binding"/>
    <property type="evidence" value="ECO:0007669"/>
    <property type="project" value="UniProtKB-KW"/>
</dbReference>
<proteinExistence type="predicted"/>
<evidence type="ECO:0000259" key="3">
    <source>
        <dbReference type="PROSITE" id="PS50158"/>
    </source>
</evidence>
<keyword evidence="1" id="KW-0479">Metal-binding</keyword>
<evidence type="ECO:0000313" key="5">
    <source>
        <dbReference type="Proteomes" id="UP001160148"/>
    </source>
</evidence>
<dbReference type="PANTHER" id="PTHR33223:SF6">
    <property type="entry name" value="CCHC-TYPE DOMAIN-CONTAINING PROTEIN"/>
    <property type="match status" value="1"/>
</dbReference>
<dbReference type="Proteomes" id="UP001160148">
    <property type="component" value="Unassembled WGS sequence"/>
</dbReference>
<dbReference type="Gene3D" id="4.10.60.10">
    <property type="entry name" value="Zinc finger, CCHC-type"/>
    <property type="match status" value="1"/>
</dbReference>
<feature type="domain" description="CCHC-type" evidence="3">
    <location>
        <begin position="265"/>
        <end position="279"/>
    </location>
</feature>
<reference evidence="4 5" key="1">
    <citation type="submission" date="2023-01" db="EMBL/GenBank/DDBJ databases">
        <authorList>
            <person name="Whitehead M."/>
        </authorList>
    </citation>
    <scope>NUCLEOTIDE SEQUENCE [LARGE SCALE GENOMIC DNA]</scope>
</reference>
<sequence length="341" mass="38735">MSQSPNRHRNSLNVTLDDSFEIDFSESHIFEVVLGSPVSMTGTNSNASSDNTSVNHIVTIDKTVEHVIRLVPEFSGGIDEKLVFFINACELVIDITPVANQDIMLRTILNRIKGLAYEVIKYENITSWAMLKTLLKTTYDRPTNAAYLQTELFSAKQRYKETLIEYVNRIRNLVQAVSEGSTQGKNVSDALAVQNNIREQALLVFLEGISDRIKLMVKSKHPSTLEQAIQIAIIEDKNTTPNEVKQKSSNFRDRGGTQKFNKGNCHVCGKYGHYARDCRFKDSVKNEGKINMNKPIARTYMVCEYCSKKWHTMDKCYKKKNEDKRNKGESSNSGNGYRPQE</sequence>
<name>A0AAV0Y5H9_9HEMI</name>
<keyword evidence="1" id="KW-0863">Zinc-finger</keyword>
<dbReference type="EMBL" id="CARXXK010001298">
    <property type="protein sequence ID" value="CAI6375262.1"/>
    <property type="molecule type" value="Genomic_DNA"/>
</dbReference>
<evidence type="ECO:0000256" key="1">
    <source>
        <dbReference type="PROSITE-ProRule" id="PRU00047"/>
    </source>
</evidence>
<dbReference type="SMART" id="SM00343">
    <property type="entry name" value="ZnF_C2HC"/>
    <property type="match status" value="2"/>
</dbReference>
<dbReference type="InterPro" id="IPR001878">
    <property type="entry name" value="Znf_CCHC"/>
</dbReference>
<evidence type="ECO:0000313" key="4">
    <source>
        <dbReference type="EMBL" id="CAI6375262.1"/>
    </source>
</evidence>
<protein>
    <recommendedName>
        <fullName evidence="3">CCHC-type domain-containing protein</fullName>
    </recommendedName>
</protein>
<dbReference type="AlphaFoldDB" id="A0AAV0Y5H9"/>
<dbReference type="GO" id="GO:0003676">
    <property type="term" value="F:nucleic acid binding"/>
    <property type="evidence" value="ECO:0007669"/>
    <property type="project" value="InterPro"/>
</dbReference>
<feature type="compositionally biased region" description="Basic and acidic residues" evidence="2">
    <location>
        <begin position="317"/>
        <end position="328"/>
    </location>
</feature>
<gene>
    <name evidence="4" type="ORF">MEUPH1_LOCUS28784</name>
</gene>
<dbReference type="Pfam" id="PF03732">
    <property type="entry name" value="Retrotrans_gag"/>
    <property type="match status" value="1"/>
</dbReference>
<evidence type="ECO:0000256" key="2">
    <source>
        <dbReference type="SAM" id="MobiDB-lite"/>
    </source>
</evidence>
<comment type="caution">
    <text evidence="4">The sequence shown here is derived from an EMBL/GenBank/DDBJ whole genome shotgun (WGS) entry which is preliminary data.</text>
</comment>